<name>A0ABS2GAJ1_9FIRM</name>
<organism evidence="1 2">
    <name type="scientific">Anaerotignum lactatifermentans</name>
    <dbReference type="NCBI Taxonomy" id="160404"/>
    <lineage>
        <taxon>Bacteria</taxon>
        <taxon>Bacillati</taxon>
        <taxon>Bacillota</taxon>
        <taxon>Clostridia</taxon>
        <taxon>Lachnospirales</taxon>
        <taxon>Anaerotignaceae</taxon>
        <taxon>Anaerotignum</taxon>
    </lineage>
</organism>
<protein>
    <submittedName>
        <fullName evidence="1">Uncharacterized protein</fullName>
    </submittedName>
</protein>
<dbReference type="Proteomes" id="UP000729290">
    <property type="component" value="Unassembled WGS sequence"/>
</dbReference>
<comment type="caution">
    <text evidence="1">The sequence shown here is derived from an EMBL/GenBank/DDBJ whole genome shotgun (WGS) entry which is preliminary data.</text>
</comment>
<keyword evidence="2" id="KW-1185">Reference proteome</keyword>
<dbReference type="RefSeq" id="WP_205132878.1">
    <property type="nucleotide sequence ID" value="NZ_JACSNT010000003.1"/>
</dbReference>
<reference evidence="1 2" key="1">
    <citation type="journal article" date="2021" name="Sci. Rep.">
        <title>The distribution of antibiotic resistance genes in chicken gut microbiota commensals.</title>
        <authorList>
            <person name="Juricova H."/>
            <person name="Matiasovicova J."/>
            <person name="Kubasova T."/>
            <person name="Cejkova D."/>
            <person name="Rychlik I."/>
        </authorList>
    </citation>
    <scope>NUCLEOTIDE SEQUENCE [LARGE SCALE GENOMIC DNA]</scope>
    <source>
        <strain evidence="1 2">An431b</strain>
    </source>
</reference>
<sequence>MDLFIRNIISHSARNKIFFLLAVGSRVAALLAYRGRNRRKPCFCSRPGYVVSPKGNLLFSGRNCIGMGKARK</sequence>
<gene>
    <name evidence="1" type="ORF">H9X83_10100</name>
</gene>
<evidence type="ECO:0000313" key="1">
    <source>
        <dbReference type="EMBL" id="MBM6878501.1"/>
    </source>
</evidence>
<accession>A0ABS2GAJ1</accession>
<dbReference type="EMBL" id="JACSNV010000015">
    <property type="protein sequence ID" value="MBM6878501.1"/>
    <property type="molecule type" value="Genomic_DNA"/>
</dbReference>
<proteinExistence type="predicted"/>
<evidence type="ECO:0000313" key="2">
    <source>
        <dbReference type="Proteomes" id="UP000729290"/>
    </source>
</evidence>